<feature type="transmembrane region" description="Helical" evidence="1">
    <location>
        <begin position="307"/>
        <end position="325"/>
    </location>
</feature>
<evidence type="ECO:0000313" key="3">
    <source>
        <dbReference type="Proteomes" id="UP000604243"/>
    </source>
</evidence>
<dbReference type="EMBL" id="BMZM01000002">
    <property type="protein sequence ID" value="GHC25109.1"/>
    <property type="molecule type" value="Genomic_DNA"/>
</dbReference>
<sequence length="451" mass="46649">MEILHLTVTIGLILLLILYLKLNPAISLIVGCLYLGLTMGLGMTTTVEAIGGGFGNIMAAIGLPIGFGVIIGQLMSDSRMAHQIAHTMVKSAPRGAGLYALGLTGFLLSIPVFFDVTFVILIPLGIALAKTLGKPLPYAIGALVIGAATSHTIVPPTPNPLAAASILNFDIGLMTLAGLGVGLITALVVMKLYFLALDMGLWNAAKDELHIDNRDTVADEEISLPDLPLWQALLPIALPIALILSGTLYDYAQQTGMVGGEELPPFVAFVSDRIVALLAGALAAYAVAGRLMNRDECDRSASKGLQTAGLVLLVTGAGGSLGSVIQETGIGRSLVDSLFQETGSPLAMILLTYALALVFRVAQGSGTVAGITAMTIMAGAASTGVVDPLWIALAALSGGISIGHVNDSGFWITTQLSGFSVRGGFKTYTLAELMVSLTILSLTLVGALIWP</sequence>
<keyword evidence="1" id="KW-0812">Transmembrane</keyword>
<accession>A0ABQ3FHZ9</accession>
<feature type="transmembrane region" description="Helical" evidence="1">
    <location>
        <begin position="96"/>
        <end position="129"/>
    </location>
</feature>
<feature type="transmembrane region" description="Helical" evidence="1">
    <location>
        <begin position="166"/>
        <end position="194"/>
    </location>
</feature>
<dbReference type="RefSeq" id="WP_189517148.1">
    <property type="nucleotide sequence ID" value="NZ_BMZM01000002.1"/>
</dbReference>
<evidence type="ECO:0000256" key="1">
    <source>
        <dbReference type="SAM" id="Phobius"/>
    </source>
</evidence>
<feature type="transmembrane region" description="Helical" evidence="1">
    <location>
        <begin position="12"/>
        <end position="37"/>
    </location>
</feature>
<evidence type="ECO:0000313" key="2">
    <source>
        <dbReference type="EMBL" id="GHC25109.1"/>
    </source>
</evidence>
<feature type="transmembrane region" description="Helical" evidence="1">
    <location>
        <begin position="430"/>
        <end position="450"/>
    </location>
</feature>
<name>A0ABQ3FHZ9_9GAMM</name>
<comment type="caution">
    <text evidence="2">The sequence shown here is derived from an EMBL/GenBank/DDBJ whole genome shotgun (WGS) entry which is preliminary data.</text>
</comment>
<reference evidence="3" key="1">
    <citation type="journal article" date="2019" name="Int. J. Syst. Evol. Microbiol.">
        <title>The Global Catalogue of Microorganisms (GCM) 10K type strain sequencing project: providing services to taxonomists for standard genome sequencing and annotation.</title>
        <authorList>
            <consortium name="The Broad Institute Genomics Platform"/>
            <consortium name="The Broad Institute Genome Sequencing Center for Infectious Disease"/>
            <person name="Wu L."/>
            <person name="Ma J."/>
        </authorList>
    </citation>
    <scope>NUCLEOTIDE SEQUENCE [LARGE SCALE GENOMIC DNA]</scope>
    <source>
        <strain evidence="3">KCTC 42082</strain>
    </source>
</reference>
<organism evidence="2 3">
    <name type="scientific">Kushneria pakistanensis</name>
    <dbReference type="NCBI Taxonomy" id="1508770"/>
    <lineage>
        <taxon>Bacteria</taxon>
        <taxon>Pseudomonadati</taxon>
        <taxon>Pseudomonadota</taxon>
        <taxon>Gammaproteobacteria</taxon>
        <taxon>Oceanospirillales</taxon>
        <taxon>Halomonadaceae</taxon>
        <taxon>Kushneria</taxon>
    </lineage>
</organism>
<gene>
    <name evidence="2" type="ORF">GCM10010082_17400</name>
</gene>
<keyword evidence="1" id="KW-0472">Membrane</keyword>
<dbReference type="PANTHER" id="PTHR30354:SF11">
    <property type="entry name" value="PERMEASE"/>
    <property type="match status" value="1"/>
</dbReference>
<feature type="transmembrane region" description="Helical" evidence="1">
    <location>
        <begin position="368"/>
        <end position="396"/>
    </location>
</feature>
<feature type="transmembrane region" description="Helical" evidence="1">
    <location>
        <begin position="263"/>
        <end position="287"/>
    </location>
</feature>
<feature type="transmembrane region" description="Helical" evidence="1">
    <location>
        <begin position="229"/>
        <end position="251"/>
    </location>
</feature>
<dbReference type="Pfam" id="PF02447">
    <property type="entry name" value="GntP_permease"/>
    <property type="match status" value="1"/>
</dbReference>
<feature type="transmembrane region" description="Helical" evidence="1">
    <location>
        <begin position="346"/>
        <end position="362"/>
    </location>
</feature>
<dbReference type="PANTHER" id="PTHR30354">
    <property type="entry name" value="GNT FAMILY GLUCONATE TRANSPORTER"/>
    <property type="match status" value="1"/>
</dbReference>
<dbReference type="InterPro" id="IPR003474">
    <property type="entry name" value="Glcn_transporter"/>
</dbReference>
<proteinExistence type="predicted"/>
<dbReference type="Proteomes" id="UP000604243">
    <property type="component" value="Unassembled WGS sequence"/>
</dbReference>
<protein>
    <submittedName>
        <fullName evidence="2">Gluconate permease</fullName>
    </submittedName>
</protein>
<feature type="transmembrane region" description="Helical" evidence="1">
    <location>
        <begin position="135"/>
        <end position="154"/>
    </location>
</feature>
<keyword evidence="3" id="KW-1185">Reference proteome</keyword>
<feature type="transmembrane region" description="Helical" evidence="1">
    <location>
        <begin position="57"/>
        <end position="75"/>
    </location>
</feature>
<keyword evidence="1" id="KW-1133">Transmembrane helix</keyword>